<feature type="binding site" evidence="5">
    <location>
        <position position="247"/>
    </location>
    <ligand>
        <name>Mn(2+)</name>
        <dbReference type="ChEBI" id="CHEBI:29035"/>
        <label>1</label>
    </ligand>
</feature>
<dbReference type="NCBIfam" id="TIGR01227">
    <property type="entry name" value="hutG"/>
    <property type="match status" value="1"/>
</dbReference>
<proteinExistence type="inferred from homology"/>
<evidence type="ECO:0000256" key="3">
    <source>
        <dbReference type="ARBA" id="ARBA00022808"/>
    </source>
</evidence>
<dbReference type="GO" id="GO:0033389">
    <property type="term" value="P:putrescine biosynthetic process from arginine, via agmatine"/>
    <property type="evidence" value="ECO:0007669"/>
    <property type="project" value="TreeGrafter"/>
</dbReference>
<dbReference type="Gene3D" id="3.40.800.10">
    <property type="entry name" value="Ureohydrolase domain"/>
    <property type="match status" value="1"/>
</dbReference>
<name>A0A3M8CYC8_9BACL</name>
<comment type="function">
    <text evidence="5">Catalyzes the conversion of N-formimidoyl-L-glutamate to L-glutamate and formamide.</text>
</comment>
<dbReference type="Pfam" id="PF00491">
    <property type="entry name" value="Arginase"/>
    <property type="match status" value="1"/>
</dbReference>
<keyword evidence="1 5" id="KW-0479">Metal-binding</keyword>
<dbReference type="HAMAP" id="MF_00737">
    <property type="entry name" value="Formimidoylglutam"/>
    <property type="match status" value="1"/>
</dbReference>
<accession>A0A3M8CYC8</accession>
<evidence type="ECO:0000256" key="5">
    <source>
        <dbReference type="HAMAP-Rule" id="MF_00737"/>
    </source>
</evidence>
<dbReference type="PANTHER" id="PTHR11358:SF35">
    <property type="entry name" value="FORMIMIDOYLGLUTAMASE"/>
    <property type="match status" value="1"/>
</dbReference>
<dbReference type="SUPFAM" id="SSF52768">
    <property type="entry name" value="Arginase/deacetylase"/>
    <property type="match status" value="1"/>
</dbReference>
<evidence type="ECO:0000256" key="4">
    <source>
        <dbReference type="ARBA" id="ARBA00023211"/>
    </source>
</evidence>
<dbReference type="InterPro" id="IPR023696">
    <property type="entry name" value="Ureohydrolase_dom_sf"/>
</dbReference>
<dbReference type="EMBL" id="RHHT01000015">
    <property type="protein sequence ID" value="RNB80784.1"/>
    <property type="molecule type" value="Genomic_DNA"/>
</dbReference>
<feature type="binding site" evidence="5">
    <location>
        <position position="159"/>
    </location>
    <ligand>
        <name>Mn(2+)</name>
        <dbReference type="ChEBI" id="CHEBI:29035"/>
        <label>2</label>
    </ligand>
</feature>
<feature type="binding site" evidence="5">
    <location>
        <position position="163"/>
    </location>
    <ligand>
        <name>Mn(2+)</name>
        <dbReference type="ChEBI" id="CHEBI:29035"/>
        <label>1</label>
    </ligand>
</feature>
<comment type="pathway">
    <text evidence="5">Amino-acid degradation; L-histidine degradation into L-glutamate; L-glutamate from N-formimidoyl-L-glutamate (hydrolase route): step 1/1.</text>
</comment>
<dbReference type="CDD" id="cd09988">
    <property type="entry name" value="Formimidoylglutamase"/>
    <property type="match status" value="1"/>
</dbReference>
<gene>
    <name evidence="5 8" type="primary">hutG</name>
    <name evidence="8" type="ORF">EDM58_08035</name>
</gene>
<dbReference type="UniPathway" id="UPA00379">
    <property type="reaction ID" value="UER00552"/>
</dbReference>
<dbReference type="PANTHER" id="PTHR11358">
    <property type="entry name" value="ARGINASE/AGMATINASE"/>
    <property type="match status" value="1"/>
</dbReference>
<dbReference type="InterPro" id="IPR005923">
    <property type="entry name" value="HutG"/>
</dbReference>
<keyword evidence="3 5" id="KW-0369">Histidine metabolism</keyword>
<dbReference type="PROSITE" id="PS51409">
    <property type="entry name" value="ARGINASE_2"/>
    <property type="match status" value="1"/>
</dbReference>
<feature type="binding site" evidence="5">
    <location>
        <position position="159"/>
    </location>
    <ligand>
        <name>Mn(2+)</name>
        <dbReference type="ChEBI" id="CHEBI:29035"/>
        <label>1</label>
    </ligand>
</feature>
<reference evidence="8 9" key="1">
    <citation type="submission" date="2018-10" db="EMBL/GenBank/DDBJ databases">
        <title>Phylogenomics of Brevibacillus.</title>
        <authorList>
            <person name="Dunlap C."/>
        </authorList>
    </citation>
    <scope>NUCLEOTIDE SEQUENCE [LARGE SCALE GENOMIC DNA]</scope>
    <source>
        <strain evidence="8 9">JCM 15085</strain>
    </source>
</reference>
<feature type="binding site" evidence="5">
    <location>
        <position position="133"/>
    </location>
    <ligand>
        <name>Mn(2+)</name>
        <dbReference type="ChEBI" id="CHEBI:29035"/>
        <label>1</label>
    </ligand>
</feature>
<dbReference type="RefSeq" id="WP_122912878.1">
    <property type="nucleotide sequence ID" value="NZ_RHHT01000015.1"/>
</dbReference>
<evidence type="ECO:0000256" key="2">
    <source>
        <dbReference type="ARBA" id="ARBA00022801"/>
    </source>
</evidence>
<keyword evidence="4 5" id="KW-0464">Manganese</keyword>
<evidence type="ECO:0000256" key="6">
    <source>
        <dbReference type="NCBIfam" id="TIGR01227"/>
    </source>
</evidence>
<dbReference type="GO" id="GO:0050415">
    <property type="term" value="F:formimidoylglutamase activity"/>
    <property type="evidence" value="ECO:0007669"/>
    <property type="project" value="UniProtKB-UniRule"/>
</dbReference>
<feature type="binding site" evidence="5">
    <location>
        <position position="249"/>
    </location>
    <ligand>
        <name>Mn(2+)</name>
        <dbReference type="ChEBI" id="CHEBI:29035"/>
        <label>2</label>
    </ligand>
</feature>
<dbReference type="GO" id="GO:0008783">
    <property type="term" value="F:agmatinase activity"/>
    <property type="evidence" value="ECO:0007669"/>
    <property type="project" value="TreeGrafter"/>
</dbReference>
<evidence type="ECO:0000256" key="1">
    <source>
        <dbReference type="ARBA" id="ARBA00022723"/>
    </source>
</evidence>
<feature type="binding site" evidence="5">
    <location>
        <position position="247"/>
    </location>
    <ligand>
        <name>Mn(2+)</name>
        <dbReference type="ChEBI" id="CHEBI:29035"/>
        <label>2</label>
    </ligand>
</feature>
<evidence type="ECO:0000256" key="7">
    <source>
        <dbReference type="PROSITE-ProRule" id="PRU00742"/>
    </source>
</evidence>
<keyword evidence="2 5" id="KW-0378">Hydrolase</keyword>
<feature type="binding site" evidence="5">
    <location>
        <position position="161"/>
    </location>
    <ligand>
        <name>Mn(2+)</name>
        <dbReference type="ChEBI" id="CHEBI:29035"/>
        <label>2</label>
    </ligand>
</feature>
<organism evidence="8 9">
    <name type="scientific">Brevibacillus panacihumi</name>
    <dbReference type="NCBI Taxonomy" id="497735"/>
    <lineage>
        <taxon>Bacteria</taxon>
        <taxon>Bacillati</taxon>
        <taxon>Bacillota</taxon>
        <taxon>Bacilli</taxon>
        <taxon>Bacillales</taxon>
        <taxon>Paenibacillaceae</taxon>
        <taxon>Brevibacillus</taxon>
    </lineage>
</organism>
<evidence type="ECO:0000313" key="8">
    <source>
        <dbReference type="EMBL" id="RNB80784.1"/>
    </source>
</evidence>
<dbReference type="GO" id="GO:0019556">
    <property type="term" value="P:L-histidine catabolic process to glutamate and formamide"/>
    <property type="evidence" value="ECO:0007669"/>
    <property type="project" value="UniProtKB-UniRule"/>
</dbReference>
<dbReference type="EC" id="3.5.3.8" evidence="5 6"/>
<evidence type="ECO:0000313" key="9">
    <source>
        <dbReference type="Proteomes" id="UP000281915"/>
    </source>
</evidence>
<comment type="cofactor">
    <cofactor evidence="5">
        <name>Mn(2+)</name>
        <dbReference type="ChEBI" id="CHEBI:29035"/>
    </cofactor>
    <text evidence="5">Binds 2 manganese ions per subunit.</text>
</comment>
<sequence length="328" mass="36440">MNRLPRSVSADVWTGRIDHTERRSSFRYHQLVERVDLENMPISADRTCALIGFECEEGVRRNQGRVGAAQAPNAIRQALASLPWRQSEGKRLVDVGNVSCQGDKLEEAQEELGQAVFELLSKSATPIILGGGHETLYGHYAGVRKHIGNDASLGIINIDAHFDLRSYEKQPSSGTMFRQILEHDPNSRYYVLGIQRFGNTQELFDKADELGVRYVYEEEMAGERMQDILASLHAFIENHDHVMLTLCTDVLNAAFAPGVSAPSPFGLTPMLVRSLIRAVAAHKKTLSFDICEVNPVLDENGRTVKLGAYLTNEAIMAFLGGDNYDFST</sequence>
<dbReference type="AlphaFoldDB" id="A0A3M8CYC8"/>
<protein>
    <recommendedName>
        <fullName evidence="5 6">Formimidoylglutamase</fullName>
        <ecNumber evidence="5 6">3.5.3.8</ecNumber>
    </recommendedName>
    <alternativeName>
        <fullName evidence="5">Formiminoglutamase</fullName>
    </alternativeName>
    <alternativeName>
        <fullName evidence="5">Formiminoglutamate hydrolase</fullName>
    </alternativeName>
</protein>
<comment type="similarity">
    <text evidence="5 7">Belongs to the arginase family.</text>
</comment>
<dbReference type="InterPro" id="IPR006035">
    <property type="entry name" value="Ureohydrolase"/>
</dbReference>
<dbReference type="GO" id="GO:0030145">
    <property type="term" value="F:manganese ion binding"/>
    <property type="evidence" value="ECO:0007669"/>
    <property type="project" value="UniProtKB-UniRule"/>
</dbReference>
<dbReference type="Proteomes" id="UP000281915">
    <property type="component" value="Unassembled WGS sequence"/>
</dbReference>
<comment type="catalytic activity">
    <reaction evidence="5">
        <text>N-formimidoyl-L-glutamate + H2O = formamide + L-glutamate</text>
        <dbReference type="Rhea" id="RHEA:22492"/>
        <dbReference type="ChEBI" id="CHEBI:15377"/>
        <dbReference type="ChEBI" id="CHEBI:16397"/>
        <dbReference type="ChEBI" id="CHEBI:29985"/>
        <dbReference type="ChEBI" id="CHEBI:58928"/>
        <dbReference type="EC" id="3.5.3.8"/>
    </reaction>
</comment>
<comment type="caution">
    <text evidence="8">The sequence shown here is derived from an EMBL/GenBank/DDBJ whole genome shotgun (WGS) entry which is preliminary data.</text>
</comment>
<dbReference type="GO" id="GO:0019557">
    <property type="term" value="P:L-histidine catabolic process to glutamate and formate"/>
    <property type="evidence" value="ECO:0007669"/>
    <property type="project" value="UniProtKB-UniPathway"/>
</dbReference>